<reference evidence="1 2" key="1">
    <citation type="submission" date="2014-12" db="EMBL/GenBank/DDBJ databases">
        <title>Draft genome sequences of 29 type strains of Enterococci.</title>
        <authorList>
            <person name="Zhong Z."/>
            <person name="Sun Z."/>
            <person name="Liu W."/>
            <person name="Zhang W."/>
            <person name="Zhang H."/>
        </authorList>
    </citation>
    <scope>NUCLEOTIDE SEQUENCE [LARGE SCALE GENOMIC DNA]</scope>
    <source>
        <strain evidence="1 2">DSM 17690</strain>
    </source>
</reference>
<dbReference type="InterPro" id="IPR029044">
    <property type="entry name" value="Nucleotide-diphossugar_trans"/>
</dbReference>
<comment type="caution">
    <text evidence="1">The sequence shown here is derived from an EMBL/GenBank/DDBJ whole genome shotgun (WGS) entry which is preliminary data.</text>
</comment>
<protein>
    <recommendedName>
        <fullName evidence="3">Hemolysin activation protein</fullName>
    </recommendedName>
</protein>
<dbReference type="Gene3D" id="3.90.550.10">
    <property type="entry name" value="Spore Coat Polysaccharide Biosynthesis Protein SpsA, Chain A"/>
    <property type="match status" value="1"/>
</dbReference>
<accession>A0A1L8QQW2</accession>
<evidence type="ECO:0000313" key="2">
    <source>
        <dbReference type="Proteomes" id="UP000182149"/>
    </source>
</evidence>
<organism evidence="1 2">
    <name type="scientific">Enterococcus aquimarinus</name>
    <dbReference type="NCBI Taxonomy" id="328396"/>
    <lineage>
        <taxon>Bacteria</taxon>
        <taxon>Bacillati</taxon>
        <taxon>Bacillota</taxon>
        <taxon>Bacilli</taxon>
        <taxon>Lactobacillales</taxon>
        <taxon>Enterococcaceae</taxon>
        <taxon>Enterococcus</taxon>
    </lineage>
</organism>
<dbReference type="SUPFAM" id="SSF53448">
    <property type="entry name" value="Nucleotide-diphospho-sugar transferases"/>
    <property type="match status" value="1"/>
</dbReference>
<gene>
    <name evidence="1" type="ORF">RU93_GL000496</name>
</gene>
<sequence length="331" mass="39074">MERDMKGENNMEPYRIDVPVALIFFNRPEPLREVFDAIKEARPSKLFLIQDGAREARPNDELNIKKCKDIVAEIDWECEVYRNYSETNLGCGMRIYSGISWCFEHVDRLCIIEDDCKPTIDYFKFCEELLEKYKDDQRIDMISGMNNLETYDVTPYSYIFARTGSIWGWATWKRVWDTVDYDLSFMEDEDAIRLIKNLIKPRRIANDLIKNGKKKYDVLKTGGKLTSWSYQKGINTYLHHGLIIVPHKNLVTNIGLTDDSVHAVNSIKKIPKATQKLFYMKTYKLDFPLKHPKYIVQDVEFDRKLNKIMNPNKVVAMKRRIESLIRRIIFK</sequence>
<dbReference type="STRING" id="328396.RU93_GL000496"/>
<dbReference type="AlphaFoldDB" id="A0A1L8QQW2"/>
<proteinExistence type="predicted"/>
<keyword evidence="2" id="KW-1185">Reference proteome</keyword>
<dbReference type="Proteomes" id="UP000182149">
    <property type="component" value="Unassembled WGS sequence"/>
</dbReference>
<evidence type="ECO:0008006" key="3">
    <source>
        <dbReference type="Google" id="ProtNLM"/>
    </source>
</evidence>
<name>A0A1L8QQW2_9ENTE</name>
<evidence type="ECO:0000313" key="1">
    <source>
        <dbReference type="EMBL" id="OJG09857.1"/>
    </source>
</evidence>
<dbReference type="EMBL" id="JXKD01000012">
    <property type="protein sequence ID" value="OJG09857.1"/>
    <property type="molecule type" value="Genomic_DNA"/>
</dbReference>